<sequence length="392" mass="43810">MGALFSRFFYGAIEYLPKSVGGNNQQIQPHEEEPCCSNSAENSVLPTDANVCDGVAATHQSDDEISPPKCETPRKVFRKDGVKIFAAFVPDSPDRYAFSEFSELKTFLSSPIGKKRGTRFKQCQDEQAVDSFYDEQRLLLSNSMNGSSESTDEQLDASINSSRSSTASRSSSISAEPELPYKEIPARRLTEFRVAIEKGDAAKFDELLRESPRFLVNTSNDLPTILHIGMRCNAMHTACRSSNVHAVRQMLALVQSGEWLRDAYGTDACVKERSDNLLDALLNTPDKIENNTPLHYACRQLCEPIFRELIGHEQCHRSPVNSHNERPIDVLGRGTRGSGGAGRQENKKVFDRMYVALEGSLPSIVAHRRRRSPLFRQRPEQQIMHNAAIDTA</sequence>
<feature type="compositionally biased region" description="Low complexity" evidence="1">
    <location>
        <begin position="157"/>
        <end position="175"/>
    </location>
</feature>
<feature type="region of interest" description="Disordered" evidence="1">
    <location>
        <begin position="317"/>
        <end position="344"/>
    </location>
</feature>
<proteinExistence type="predicted"/>
<evidence type="ECO:0000313" key="2">
    <source>
        <dbReference type="EMBL" id="KAL3072877.1"/>
    </source>
</evidence>
<dbReference type="AlphaFoldDB" id="A0ABD2HY77"/>
<protein>
    <recommendedName>
        <fullName evidence="4">ANK_REP_REGION domain-containing protein</fullName>
    </recommendedName>
</protein>
<accession>A0ABD2HY77</accession>
<comment type="caution">
    <text evidence="2">The sequence shown here is derived from an EMBL/GenBank/DDBJ whole genome shotgun (WGS) entry which is preliminary data.</text>
</comment>
<dbReference type="PANTHER" id="PTHR12349:SF4">
    <property type="entry name" value="ANKYRIN REPEAT AND LEM DOMAIN-CONTAINING PROTEIN 2"/>
    <property type="match status" value="1"/>
</dbReference>
<dbReference type="PANTHER" id="PTHR12349">
    <property type="entry name" value="ANKYRIN REPEAT AND LEM DOMAIN-CONTAINING PROTEIN 2"/>
    <property type="match status" value="1"/>
</dbReference>
<evidence type="ECO:0008006" key="4">
    <source>
        <dbReference type="Google" id="ProtNLM"/>
    </source>
</evidence>
<reference evidence="2 3" key="1">
    <citation type="submission" date="2024-10" db="EMBL/GenBank/DDBJ databases">
        <authorList>
            <person name="Kim D."/>
        </authorList>
    </citation>
    <scope>NUCLEOTIDE SEQUENCE [LARGE SCALE GENOMIC DNA]</scope>
    <source>
        <strain evidence="2">Taebaek</strain>
    </source>
</reference>
<evidence type="ECO:0000256" key="1">
    <source>
        <dbReference type="SAM" id="MobiDB-lite"/>
    </source>
</evidence>
<dbReference type="EMBL" id="JBICCN010000373">
    <property type="protein sequence ID" value="KAL3072877.1"/>
    <property type="molecule type" value="Genomic_DNA"/>
</dbReference>
<name>A0ABD2HY77_HETSC</name>
<organism evidence="2 3">
    <name type="scientific">Heterodera schachtii</name>
    <name type="common">Sugarbeet cyst nematode worm</name>
    <name type="synonym">Tylenchus schachtii</name>
    <dbReference type="NCBI Taxonomy" id="97005"/>
    <lineage>
        <taxon>Eukaryota</taxon>
        <taxon>Metazoa</taxon>
        <taxon>Ecdysozoa</taxon>
        <taxon>Nematoda</taxon>
        <taxon>Chromadorea</taxon>
        <taxon>Rhabditida</taxon>
        <taxon>Tylenchina</taxon>
        <taxon>Tylenchomorpha</taxon>
        <taxon>Tylenchoidea</taxon>
        <taxon>Heteroderidae</taxon>
        <taxon>Heteroderinae</taxon>
        <taxon>Heterodera</taxon>
    </lineage>
</organism>
<dbReference type="SUPFAM" id="SSF48403">
    <property type="entry name" value="Ankyrin repeat"/>
    <property type="match status" value="1"/>
</dbReference>
<evidence type="ECO:0000313" key="3">
    <source>
        <dbReference type="Proteomes" id="UP001620645"/>
    </source>
</evidence>
<keyword evidence="3" id="KW-1185">Reference proteome</keyword>
<feature type="region of interest" description="Disordered" evidence="1">
    <location>
        <begin position="143"/>
        <end position="177"/>
    </location>
</feature>
<dbReference type="Gene3D" id="1.25.40.20">
    <property type="entry name" value="Ankyrin repeat-containing domain"/>
    <property type="match status" value="1"/>
</dbReference>
<dbReference type="Proteomes" id="UP001620645">
    <property type="component" value="Unassembled WGS sequence"/>
</dbReference>
<gene>
    <name evidence="2" type="ORF">niasHS_017851</name>
</gene>
<dbReference type="InterPro" id="IPR036770">
    <property type="entry name" value="Ankyrin_rpt-contain_sf"/>
</dbReference>